<dbReference type="GO" id="GO:0048038">
    <property type="term" value="F:quinone binding"/>
    <property type="evidence" value="ECO:0007669"/>
    <property type="project" value="UniProtKB-UniRule"/>
</dbReference>
<keyword evidence="1" id="KW-1003">Cell membrane</keyword>
<sequence>MPMSEILPVAALTLGVVAVILGVFVFVVDSMARATFALLGSFLAVAVIMLVLGLHYLALVTALMMTMEMAVMAVFMIMFMMNPAGLMPMTMVHNAKGSAVAGAAVFAALTAGVWLADWPTRRGNAPADATVQIGQAVMGEYMLVMIVVGVSLFATIIAGTVLATGRGRYDRFGPDLSRRRPQDPVPGGLPR</sequence>
<keyword evidence="4" id="KW-1185">Reference proteome</keyword>
<feature type="compositionally biased region" description="Basic and acidic residues" evidence="2">
    <location>
        <begin position="172"/>
        <end position="182"/>
    </location>
</feature>
<dbReference type="GO" id="GO:0005886">
    <property type="term" value="C:plasma membrane"/>
    <property type="evidence" value="ECO:0007669"/>
    <property type="project" value="UniProtKB-SubCell"/>
</dbReference>
<organism evidence="3 4">
    <name type="scientific">Georgenia muralis</name>
    <dbReference type="NCBI Taxonomy" id="154117"/>
    <lineage>
        <taxon>Bacteria</taxon>
        <taxon>Bacillati</taxon>
        <taxon>Actinomycetota</taxon>
        <taxon>Actinomycetes</taxon>
        <taxon>Micrococcales</taxon>
        <taxon>Bogoriellaceae</taxon>
        <taxon>Georgenia</taxon>
    </lineage>
</organism>
<evidence type="ECO:0000256" key="2">
    <source>
        <dbReference type="SAM" id="MobiDB-lite"/>
    </source>
</evidence>
<feature type="transmembrane region" description="Helical" evidence="1">
    <location>
        <begin position="6"/>
        <end position="28"/>
    </location>
</feature>
<dbReference type="AlphaFoldDB" id="A0A3N4Z4P0"/>
<dbReference type="Pfam" id="PF00499">
    <property type="entry name" value="Oxidored_q3"/>
    <property type="match status" value="1"/>
</dbReference>
<dbReference type="InterPro" id="IPR001457">
    <property type="entry name" value="NADH_UbQ/plastoQ_OxRdtase_su6"/>
</dbReference>
<proteinExistence type="inferred from homology"/>
<dbReference type="EC" id="7.1.1.-" evidence="1"/>
<comment type="catalytic activity">
    <reaction evidence="1">
        <text>a quinone + NADH + 5 H(+)(in) = a quinol + NAD(+) + 4 H(+)(out)</text>
        <dbReference type="Rhea" id="RHEA:57888"/>
        <dbReference type="ChEBI" id="CHEBI:15378"/>
        <dbReference type="ChEBI" id="CHEBI:24646"/>
        <dbReference type="ChEBI" id="CHEBI:57540"/>
        <dbReference type="ChEBI" id="CHEBI:57945"/>
        <dbReference type="ChEBI" id="CHEBI:132124"/>
    </reaction>
</comment>
<keyword evidence="1" id="KW-1133">Transmembrane helix</keyword>
<feature type="transmembrane region" description="Helical" evidence="1">
    <location>
        <begin position="35"/>
        <end position="57"/>
    </location>
</feature>
<feature type="transmembrane region" description="Helical" evidence="1">
    <location>
        <begin position="141"/>
        <end position="163"/>
    </location>
</feature>
<evidence type="ECO:0000313" key="3">
    <source>
        <dbReference type="EMBL" id="RPF28279.1"/>
    </source>
</evidence>
<keyword evidence="3" id="KW-0830">Ubiquinone</keyword>
<comment type="similarity">
    <text evidence="1">Belongs to the complex I subunit 6 family.</text>
</comment>
<dbReference type="GO" id="GO:0008137">
    <property type="term" value="F:NADH dehydrogenase (ubiquinone) activity"/>
    <property type="evidence" value="ECO:0007669"/>
    <property type="project" value="UniProtKB-UniRule"/>
</dbReference>
<feature type="transmembrane region" description="Helical" evidence="1">
    <location>
        <begin position="99"/>
        <end position="116"/>
    </location>
</feature>
<comment type="subcellular location">
    <subcellularLocation>
        <location evidence="1">Cell membrane</location>
        <topology evidence="1">Multi-pass membrane protein</topology>
    </subcellularLocation>
</comment>
<dbReference type="EMBL" id="RKRA01000001">
    <property type="protein sequence ID" value="RPF28279.1"/>
    <property type="molecule type" value="Genomic_DNA"/>
</dbReference>
<feature type="transmembrane region" description="Helical" evidence="1">
    <location>
        <begin position="69"/>
        <end position="87"/>
    </location>
</feature>
<protein>
    <recommendedName>
        <fullName evidence="1">NADH-quinone oxidoreductase subunit J</fullName>
        <ecNumber evidence="1">7.1.1.-</ecNumber>
    </recommendedName>
</protein>
<feature type="region of interest" description="Disordered" evidence="2">
    <location>
        <begin position="172"/>
        <end position="191"/>
    </location>
</feature>
<keyword evidence="1" id="KW-0812">Transmembrane</keyword>
<reference evidence="3 4" key="1">
    <citation type="submission" date="2018-11" db="EMBL/GenBank/DDBJ databases">
        <title>Sequencing the genomes of 1000 actinobacteria strains.</title>
        <authorList>
            <person name="Klenk H.-P."/>
        </authorList>
    </citation>
    <scope>NUCLEOTIDE SEQUENCE [LARGE SCALE GENOMIC DNA]</scope>
    <source>
        <strain evidence="3 4">DSM 14418</strain>
    </source>
</reference>
<comment type="caution">
    <text evidence="3">The sequence shown here is derived from an EMBL/GenBank/DDBJ whole genome shotgun (WGS) entry which is preliminary data.</text>
</comment>
<dbReference type="Proteomes" id="UP000280726">
    <property type="component" value="Unassembled WGS sequence"/>
</dbReference>
<evidence type="ECO:0000313" key="4">
    <source>
        <dbReference type="Proteomes" id="UP000280726"/>
    </source>
</evidence>
<gene>
    <name evidence="3" type="ORF">EDD32_2802</name>
</gene>
<evidence type="ECO:0000256" key="1">
    <source>
        <dbReference type="RuleBase" id="RU004429"/>
    </source>
</evidence>
<comment type="function">
    <text evidence="1">NDH-1 shuttles electrons from NADH, via FMN and iron-sulfur (Fe-S) centers, to quinones in the respiratory chain. Couples the redox reaction to proton translocation (for every two electrons transferred, four hydrogen ions are translocated across the cytoplasmic membrane), and thus conserves the redox energy in a proton gradient.</text>
</comment>
<accession>A0A3N4Z4P0</accession>
<dbReference type="InterPro" id="IPR042106">
    <property type="entry name" value="Nuo/plastoQ_OxRdtase_6_NuoJ"/>
</dbReference>
<keyword evidence="1" id="KW-0874">Quinone</keyword>
<dbReference type="Gene3D" id="1.20.120.1200">
    <property type="entry name" value="NADH-ubiquinone/plastoquinone oxidoreductase chain 6, subunit NuoJ"/>
    <property type="match status" value="1"/>
</dbReference>
<keyword evidence="1" id="KW-0520">NAD</keyword>
<keyword evidence="1" id="KW-0472">Membrane</keyword>
<name>A0A3N4Z4P0_9MICO</name>